<organism evidence="7 8">
    <name type="scientific">Phlyctema vagabunda</name>
    <dbReference type="NCBI Taxonomy" id="108571"/>
    <lineage>
        <taxon>Eukaryota</taxon>
        <taxon>Fungi</taxon>
        <taxon>Dikarya</taxon>
        <taxon>Ascomycota</taxon>
        <taxon>Pezizomycotina</taxon>
        <taxon>Leotiomycetes</taxon>
        <taxon>Helotiales</taxon>
        <taxon>Dermateaceae</taxon>
        <taxon>Phlyctema</taxon>
    </lineage>
</organism>
<feature type="region of interest" description="Disordered" evidence="5">
    <location>
        <begin position="332"/>
        <end position="408"/>
    </location>
</feature>
<sequence length="1223" mass="135332">MDSHNHAHAFTQDNPAYVADDEIMNNTAWNGGHEQYAFQQPHLGQDHFPQYGSTQPSFDHFDLSPHPSYPPDAYTQSPYTSHFQHQHSRPQDVFSTTSYSFDGQTPSLQDQNPYASQHNAYGYRSPAPNAGSNASTITPSSLHYSNNGPISQPHIDQQQINGLSRIAYQQPPTRIESPNPVYNQFNQRPAQETNPRYYTDSPNPVVQQRHVEPRPVANNNFPSTSTPVQAALIQPTSIQPTPTQSVNLARPSIQPQSSQPADPLRITHPDLLAKAKDSPTLSLRGAPFMILKDESVQIPPGLKNTIPKYKARKSRSGKDLFAGLDLSSTTAKSRVSTTTLKIKPPRKVKMHVSQYKGTSQGSRQIIPAVTKLRRDDGTLSPSVRSPSVTVETSSSEESSSEEESEYEEDDIIVQVIEDVRPPKRPTDAAAAAGWDAVGIIWKDPGSSPSVDVIKESIQKYGDFVSGLRAQLKSNAEEIKVAAPRPAELTKLKKSRQILLDSLFETIDAANRLGYGGIVENLGGHQRLVNGLTATLIDCIKQEDFLGKLPRAVFSLLAKFQTMSDELLKKVKFDSIQKRWTKKGDDEIKKFINAILTNTTDAKEKATKEKKEGVKLEDKKRPSNVVENTKTQNPTGTKVASGSTKRPFDGDGSNGQPSKRVASDATTLATSKATPLKRPNLLAANLIGGPKPTPKPTPKRREPSPPRISMLAGILEQIHKPKEPPKAPSPPPGPPETPEEKKRRERKESRRHLRVKFKEGSDLEQIRLFKHEQAEDEGRQDAMLKDMNDAHSEGMMLKKRNAEDMDVDVNMEDDEQATSETNYLPYGKLIHIDFSGIDKEVVAKNFVTRGGSRTFTTPEQSAQGRREGLELLVVYTDRKDIPPSPKEPHPSADTTSHFKSIGKPTDPWLLQRVQEIQKFGPKDAAHISSARFAELGSKQHPTAISSSHNNASTTHTMSNHLAAESGAMDPEEAAKWANLELIVNHLKGKPYPATEPPDWMSERGKASWWEGYHRDLAAKTQKESDQRMAQAQATRAQAPPTTQAQVTRAQAPPMAQAQFQNPLHMPTYPSQVTQPLTAYSTHAPDVNRQLSSLLADLGGSQSNNQIGSVQTGGTGMNARFEQNAWGNQNESNASQSRDQGFDTQRSRWENTMYDEPETSNTNARQKNRSFDLKQWDGAAPAPAPGPTLPENYAAVKEYKGKKKPCRFFMEGKCAKGPKCTFLHE</sequence>
<feature type="compositionally biased region" description="Pro residues" evidence="5">
    <location>
        <begin position="725"/>
        <end position="735"/>
    </location>
</feature>
<evidence type="ECO:0000313" key="7">
    <source>
        <dbReference type="EMBL" id="KAL3424587.1"/>
    </source>
</evidence>
<proteinExistence type="predicted"/>
<feature type="region of interest" description="Disordered" evidence="5">
    <location>
        <begin position="878"/>
        <end position="903"/>
    </location>
</feature>
<feature type="compositionally biased region" description="Acidic residues" evidence="5">
    <location>
        <begin position="398"/>
        <end position="408"/>
    </location>
</feature>
<feature type="compositionally biased region" description="Low complexity" evidence="5">
    <location>
        <begin position="380"/>
        <end position="397"/>
    </location>
</feature>
<gene>
    <name evidence="7" type="ORF">PVAG01_03868</name>
</gene>
<feature type="zinc finger region" description="C3H1-type" evidence="4">
    <location>
        <begin position="1198"/>
        <end position="1223"/>
    </location>
</feature>
<feature type="compositionally biased region" description="Polar residues" evidence="5">
    <location>
        <begin position="624"/>
        <end position="643"/>
    </location>
</feature>
<feature type="compositionally biased region" description="Polar residues" evidence="5">
    <location>
        <begin position="93"/>
        <end position="117"/>
    </location>
</feature>
<dbReference type="PROSITE" id="PS50103">
    <property type="entry name" value="ZF_C3H1"/>
    <property type="match status" value="1"/>
</dbReference>
<dbReference type="Proteomes" id="UP001629113">
    <property type="component" value="Unassembled WGS sequence"/>
</dbReference>
<evidence type="ECO:0000256" key="4">
    <source>
        <dbReference type="PROSITE-ProRule" id="PRU00723"/>
    </source>
</evidence>
<dbReference type="InterPro" id="IPR036855">
    <property type="entry name" value="Znf_CCCH_sf"/>
</dbReference>
<keyword evidence="2 4" id="KW-0863">Zinc-finger</keyword>
<feature type="region of interest" description="Disordered" evidence="5">
    <location>
        <begin position="44"/>
        <end position="117"/>
    </location>
</feature>
<evidence type="ECO:0000259" key="6">
    <source>
        <dbReference type="PROSITE" id="PS50103"/>
    </source>
</evidence>
<feature type="domain" description="C3H1-type" evidence="6">
    <location>
        <begin position="1198"/>
        <end position="1223"/>
    </location>
</feature>
<dbReference type="EMBL" id="JBFCZG010000003">
    <property type="protein sequence ID" value="KAL3424587.1"/>
    <property type="molecule type" value="Genomic_DNA"/>
</dbReference>
<evidence type="ECO:0000256" key="3">
    <source>
        <dbReference type="ARBA" id="ARBA00022833"/>
    </source>
</evidence>
<evidence type="ECO:0000256" key="5">
    <source>
        <dbReference type="SAM" id="MobiDB-lite"/>
    </source>
</evidence>
<dbReference type="InterPro" id="IPR000571">
    <property type="entry name" value="Znf_CCCH"/>
</dbReference>
<keyword evidence="8" id="KW-1185">Reference proteome</keyword>
<feature type="compositionally biased region" description="Polar residues" evidence="5">
    <location>
        <begin position="74"/>
        <end position="83"/>
    </location>
</feature>
<accession>A0ABR4PMN1</accession>
<evidence type="ECO:0000313" key="8">
    <source>
        <dbReference type="Proteomes" id="UP001629113"/>
    </source>
</evidence>
<evidence type="ECO:0000256" key="1">
    <source>
        <dbReference type="ARBA" id="ARBA00022723"/>
    </source>
</evidence>
<dbReference type="Gene3D" id="4.10.1000.10">
    <property type="entry name" value="Zinc finger, CCCH-type"/>
    <property type="match status" value="1"/>
</dbReference>
<evidence type="ECO:0000256" key="2">
    <source>
        <dbReference type="ARBA" id="ARBA00022771"/>
    </source>
</evidence>
<keyword evidence="3 4" id="KW-0862">Zinc</keyword>
<dbReference type="SUPFAM" id="SSF90229">
    <property type="entry name" value="CCCH zinc finger"/>
    <property type="match status" value="1"/>
</dbReference>
<keyword evidence="1 4" id="KW-0479">Metal-binding</keyword>
<feature type="compositionally biased region" description="Basic and acidic residues" evidence="5">
    <location>
        <begin position="737"/>
        <end position="747"/>
    </location>
</feature>
<reference evidence="7 8" key="1">
    <citation type="submission" date="2024-06" db="EMBL/GenBank/DDBJ databases">
        <title>Complete genome of Phlyctema vagabunda strain 19-DSS-EL-015.</title>
        <authorList>
            <person name="Fiorenzani C."/>
        </authorList>
    </citation>
    <scope>NUCLEOTIDE SEQUENCE [LARGE SCALE GENOMIC DNA]</scope>
    <source>
        <strain evidence="7 8">19-DSS-EL-015</strain>
    </source>
</reference>
<feature type="compositionally biased region" description="Basic and acidic residues" evidence="5">
    <location>
        <begin position="604"/>
        <end position="620"/>
    </location>
</feature>
<feature type="compositionally biased region" description="Basic and acidic residues" evidence="5">
    <location>
        <begin position="878"/>
        <end position="889"/>
    </location>
</feature>
<feature type="region of interest" description="Disordered" evidence="5">
    <location>
        <begin position="604"/>
        <end position="757"/>
    </location>
</feature>
<dbReference type="Pfam" id="PF18044">
    <property type="entry name" value="zf-CCCH_4"/>
    <property type="match status" value="1"/>
</dbReference>
<name>A0ABR4PMN1_9HELO</name>
<dbReference type="InterPro" id="IPR041367">
    <property type="entry name" value="Znf-CCCH_4"/>
</dbReference>
<comment type="caution">
    <text evidence="7">The sequence shown here is derived from an EMBL/GenBank/DDBJ whole genome shotgun (WGS) entry which is preliminary data.</text>
</comment>
<protein>
    <recommendedName>
        <fullName evidence="6">C3H1-type domain-containing protein</fullName>
    </recommendedName>
</protein>
<feature type="compositionally biased region" description="Polar residues" evidence="5">
    <location>
        <begin position="663"/>
        <end position="672"/>
    </location>
</feature>